<comment type="caution">
    <text evidence="1">The sequence shown here is derived from an EMBL/GenBank/DDBJ whole genome shotgun (WGS) entry which is preliminary data.</text>
</comment>
<organism evidence="1 2">
    <name type="scientific">Tribonema minus</name>
    <dbReference type="NCBI Taxonomy" id="303371"/>
    <lineage>
        <taxon>Eukaryota</taxon>
        <taxon>Sar</taxon>
        <taxon>Stramenopiles</taxon>
        <taxon>Ochrophyta</taxon>
        <taxon>PX clade</taxon>
        <taxon>Xanthophyceae</taxon>
        <taxon>Tribonematales</taxon>
        <taxon>Tribonemataceae</taxon>
        <taxon>Tribonema</taxon>
    </lineage>
</organism>
<proteinExistence type="predicted"/>
<dbReference type="Pfam" id="PF04359">
    <property type="entry name" value="DUF493"/>
    <property type="match status" value="1"/>
</dbReference>
<reference evidence="1" key="1">
    <citation type="submission" date="2021-02" db="EMBL/GenBank/DDBJ databases">
        <title>First Annotated Genome of the Yellow-green Alga Tribonema minus.</title>
        <authorList>
            <person name="Mahan K.M."/>
        </authorList>
    </citation>
    <scope>NUCLEOTIDE SEQUENCE</scope>
    <source>
        <strain evidence="1">UTEX B ZZ1240</strain>
    </source>
</reference>
<dbReference type="Proteomes" id="UP000664859">
    <property type="component" value="Unassembled WGS sequence"/>
</dbReference>
<dbReference type="EMBL" id="JAFCMP010000557">
    <property type="protein sequence ID" value="KAG5174941.1"/>
    <property type="molecule type" value="Genomic_DNA"/>
</dbReference>
<dbReference type="InterPro" id="IPR007454">
    <property type="entry name" value="UPF0250_YbeD-like"/>
</dbReference>
<protein>
    <submittedName>
        <fullName evidence="1">Uncharacterized protein</fullName>
    </submittedName>
</protein>
<sequence>MAAAAATARKGLLCMTLLAGLTAGRAFVFAGAGRSIAARGAAARGMALRSDDDREGRKLGNPRVFEYLVEYPCEFQIKVVGFNDASLADDLAAIVAATCEVEVGAVTYTTRETESGKYSSVTLTAPVASPAMLYECYAKIGEDARVKFKF</sequence>
<dbReference type="OrthoDB" id="2533at2759"/>
<evidence type="ECO:0000313" key="1">
    <source>
        <dbReference type="EMBL" id="KAG5174941.1"/>
    </source>
</evidence>
<dbReference type="SUPFAM" id="SSF117991">
    <property type="entry name" value="YbeD/HP0495-like"/>
    <property type="match status" value="1"/>
</dbReference>
<name>A0A836C812_9STRA</name>
<keyword evidence="2" id="KW-1185">Reference proteome</keyword>
<accession>A0A836C812</accession>
<dbReference type="InterPro" id="IPR027471">
    <property type="entry name" value="YbeD-like_sf"/>
</dbReference>
<dbReference type="AlphaFoldDB" id="A0A836C812"/>
<gene>
    <name evidence="1" type="ORF">JKP88DRAFT_266038</name>
</gene>
<evidence type="ECO:0000313" key="2">
    <source>
        <dbReference type="Proteomes" id="UP000664859"/>
    </source>
</evidence>
<dbReference type="Gene3D" id="3.30.70.260">
    <property type="match status" value="1"/>
</dbReference>